<accession>A0ABR8KHH5</accession>
<evidence type="ECO:0008006" key="3">
    <source>
        <dbReference type="Google" id="ProtNLM"/>
    </source>
</evidence>
<keyword evidence="2" id="KW-1185">Reference proteome</keyword>
<evidence type="ECO:0000313" key="1">
    <source>
        <dbReference type="EMBL" id="MBD2738520.1"/>
    </source>
</evidence>
<organism evidence="1 2">
    <name type="scientific">Nostoc paludosum FACHB-159</name>
    <dbReference type="NCBI Taxonomy" id="2692908"/>
    <lineage>
        <taxon>Bacteria</taxon>
        <taxon>Bacillati</taxon>
        <taxon>Cyanobacteriota</taxon>
        <taxon>Cyanophyceae</taxon>
        <taxon>Nostocales</taxon>
        <taxon>Nostocaceae</taxon>
        <taxon>Nostoc</taxon>
    </lineage>
</organism>
<proteinExistence type="predicted"/>
<dbReference type="RefSeq" id="WP_190959054.1">
    <property type="nucleotide sequence ID" value="NZ_JACJTU010000052.1"/>
</dbReference>
<evidence type="ECO:0000313" key="2">
    <source>
        <dbReference type="Proteomes" id="UP000637383"/>
    </source>
</evidence>
<protein>
    <recommendedName>
        <fullName evidence="3">Competence protein CoiA-like family protein</fullName>
    </recommendedName>
</protein>
<gene>
    <name evidence="1" type="ORF">H6H03_32355</name>
</gene>
<reference evidence="1 2" key="1">
    <citation type="journal article" date="2020" name="ISME J.">
        <title>Comparative genomics reveals insights into cyanobacterial evolution and habitat adaptation.</title>
        <authorList>
            <person name="Chen M.Y."/>
            <person name="Teng W.K."/>
            <person name="Zhao L."/>
            <person name="Hu C.X."/>
            <person name="Zhou Y.K."/>
            <person name="Han B.P."/>
            <person name="Song L.R."/>
            <person name="Shu W.S."/>
        </authorList>
    </citation>
    <scope>NUCLEOTIDE SEQUENCE [LARGE SCALE GENOMIC DNA]</scope>
    <source>
        <strain evidence="1 2">FACHB-159</strain>
    </source>
</reference>
<sequence length="274" mass="32123">MKYALVNGIRQEATPKTKGICICCGSLTISKCGNQKVWHWAHDSKKICDSWWENETEWHRLWKSYFPENNQEVIQVDALTGEKHIADVKTDNGVVLEFQNSQISEQELSSREDFYKEMIWIVNGEKFLKNFTISSRVPNPSSELVQDILILQANKTHYAHNDIDAFWFLKKSENPDYINYIKTGKPYSKMGEIYYSLETINQEVNENYIGHHLFHWKNPRTIWYQSKKSVFIDFGGTLLWLLQKYDESGLMCIKKINKADFIRENGGVYTNIND</sequence>
<name>A0ABR8KHH5_9NOSO</name>
<comment type="caution">
    <text evidence="1">The sequence shown here is derived from an EMBL/GenBank/DDBJ whole genome shotgun (WGS) entry which is preliminary data.</text>
</comment>
<dbReference type="EMBL" id="JACJTU010000052">
    <property type="protein sequence ID" value="MBD2738520.1"/>
    <property type="molecule type" value="Genomic_DNA"/>
</dbReference>
<dbReference type="Proteomes" id="UP000637383">
    <property type="component" value="Unassembled WGS sequence"/>
</dbReference>